<protein>
    <submittedName>
        <fullName evidence="2">3-oxoadipate enol-lactonase</fullName>
        <ecNumber evidence="2">3.1.1.24</ecNumber>
    </submittedName>
</protein>
<evidence type="ECO:0000259" key="1">
    <source>
        <dbReference type="Pfam" id="PF00561"/>
    </source>
</evidence>
<dbReference type="InterPro" id="IPR000073">
    <property type="entry name" value="AB_hydrolase_1"/>
</dbReference>
<keyword evidence="2" id="KW-0378">Hydrolase</keyword>
<dbReference type="Proteomes" id="UP001597478">
    <property type="component" value="Unassembled WGS sequence"/>
</dbReference>
<reference evidence="3" key="1">
    <citation type="journal article" date="2019" name="Int. J. Syst. Evol. Microbiol.">
        <title>The Global Catalogue of Microorganisms (GCM) 10K type strain sequencing project: providing services to taxonomists for standard genome sequencing and annotation.</title>
        <authorList>
            <consortium name="The Broad Institute Genomics Platform"/>
            <consortium name="The Broad Institute Genome Sequencing Center for Infectious Disease"/>
            <person name="Wu L."/>
            <person name="Ma J."/>
        </authorList>
    </citation>
    <scope>NUCLEOTIDE SEQUENCE [LARGE SCALE GENOMIC DNA]</scope>
    <source>
        <strain evidence="3">IBRC-M 10906</strain>
    </source>
</reference>
<dbReference type="Gene3D" id="3.40.50.1820">
    <property type="entry name" value="alpha/beta hydrolase"/>
    <property type="match status" value="1"/>
</dbReference>
<accession>A0ABW5W582</accession>
<dbReference type="NCBIfam" id="TIGR02427">
    <property type="entry name" value="protocat_pcaD"/>
    <property type="match status" value="1"/>
</dbReference>
<dbReference type="EMBL" id="JBHUOF010000003">
    <property type="protein sequence ID" value="MFD2798381.1"/>
    <property type="molecule type" value="Genomic_DNA"/>
</dbReference>
<dbReference type="PRINTS" id="PR00111">
    <property type="entry name" value="ABHYDROLASE"/>
</dbReference>
<dbReference type="PANTHER" id="PTHR43433:SF5">
    <property type="entry name" value="AB HYDROLASE-1 DOMAIN-CONTAINING PROTEIN"/>
    <property type="match status" value="1"/>
</dbReference>
<dbReference type="Pfam" id="PF00561">
    <property type="entry name" value="Abhydrolase_1"/>
    <property type="match status" value="1"/>
</dbReference>
<dbReference type="RefSeq" id="WP_377383988.1">
    <property type="nucleotide sequence ID" value="NZ_JBHSAN010000001.1"/>
</dbReference>
<dbReference type="InterPro" id="IPR050471">
    <property type="entry name" value="AB_hydrolase"/>
</dbReference>
<organism evidence="2 3">
    <name type="scientific">Prauserella oleivorans</name>
    <dbReference type="NCBI Taxonomy" id="1478153"/>
    <lineage>
        <taxon>Bacteria</taxon>
        <taxon>Bacillati</taxon>
        <taxon>Actinomycetota</taxon>
        <taxon>Actinomycetes</taxon>
        <taxon>Pseudonocardiales</taxon>
        <taxon>Pseudonocardiaceae</taxon>
        <taxon>Prauserella</taxon>
    </lineage>
</organism>
<proteinExistence type="predicted"/>
<dbReference type="InterPro" id="IPR029058">
    <property type="entry name" value="AB_hydrolase_fold"/>
</dbReference>
<dbReference type="GO" id="GO:0047570">
    <property type="term" value="F:3-oxoadipate enol-lactonase activity"/>
    <property type="evidence" value="ECO:0007669"/>
    <property type="project" value="UniProtKB-EC"/>
</dbReference>
<evidence type="ECO:0000313" key="2">
    <source>
        <dbReference type="EMBL" id="MFD2798381.1"/>
    </source>
</evidence>
<dbReference type="EC" id="3.1.1.24" evidence="2"/>
<gene>
    <name evidence="2" type="primary">pcaD</name>
    <name evidence="2" type="ORF">ACFS2C_03120</name>
</gene>
<evidence type="ECO:0000313" key="3">
    <source>
        <dbReference type="Proteomes" id="UP001597478"/>
    </source>
</evidence>
<dbReference type="PANTHER" id="PTHR43433">
    <property type="entry name" value="HYDROLASE, ALPHA/BETA FOLD FAMILY PROTEIN"/>
    <property type="match status" value="1"/>
</dbReference>
<dbReference type="SUPFAM" id="SSF53474">
    <property type="entry name" value="alpha/beta-Hydrolases"/>
    <property type="match status" value="1"/>
</dbReference>
<comment type="caution">
    <text evidence="2">The sequence shown here is derived from an EMBL/GenBank/DDBJ whole genome shotgun (WGS) entry which is preliminary data.</text>
</comment>
<dbReference type="InterPro" id="IPR026968">
    <property type="entry name" value="PcaD/CatD"/>
</dbReference>
<sequence length="254" mass="27804">MPVLLQHDVHGPDDAPPLVLSGSVGSTIDMWAPNVPALAARFRVVRLNHRGHGRSPAPPGPYHIEDLAEDALATLDALGIERFAWCGLSMGAMIGMAIATQQPERLDALVLCCTSARLADTSVWRERAERVAREGTRPLAPEIVRRWFTERWARHHPAEVARARSWVATTSDDAYRNCCDAIAEWDHLERLPAITAPTLVLAGEHDIATPPEPDATTLADRIPDARLEILDAAHLATMEAPAAADHALLRHLLR</sequence>
<keyword evidence="3" id="KW-1185">Reference proteome</keyword>
<name>A0ABW5W582_9PSEU</name>
<feature type="domain" description="AB hydrolase-1" evidence="1">
    <location>
        <begin position="17"/>
        <end position="241"/>
    </location>
</feature>